<dbReference type="GO" id="GO:0005840">
    <property type="term" value="C:ribosome"/>
    <property type="evidence" value="ECO:0007669"/>
    <property type="project" value="UniProtKB-KW"/>
</dbReference>
<dbReference type="STRING" id="312017.Q24C33"/>
<dbReference type="GO" id="GO:0003735">
    <property type="term" value="F:structural constituent of ribosome"/>
    <property type="evidence" value="ECO:0007669"/>
    <property type="project" value="InterPro"/>
</dbReference>
<dbReference type="KEGG" id="tet:TTHERM_00697430"/>
<gene>
    <name evidence="6" type="ORF">TTHERM_00697430</name>
</gene>
<feature type="compositionally biased region" description="Basic and acidic residues" evidence="4">
    <location>
        <begin position="175"/>
        <end position="217"/>
    </location>
</feature>
<evidence type="ECO:0000256" key="3">
    <source>
        <dbReference type="ARBA" id="ARBA00023274"/>
    </source>
</evidence>
<keyword evidence="2 6" id="KW-0689">Ribosomal protein</keyword>
<dbReference type="GO" id="GO:0006412">
    <property type="term" value="P:translation"/>
    <property type="evidence" value="ECO:0007669"/>
    <property type="project" value="InterPro"/>
</dbReference>
<dbReference type="OMA" id="AMAYQNL"/>
<dbReference type="PDB" id="6Z1P">
    <property type="method" value="EM"/>
    <property type="resolution" value="3.70 A"/>
    <property type="chains" value="Al=1-223"/>
</dbReference>
<dbReference type="EMDB" id="EMD-11032"/>
<evidence type="ECO:0007829" key="8">
    <source>
        <dbReference type="PDB" id="6Z1P"/>
    </source>
</evidence>
<dbReference type="SUPFAM" id="SSF55653">
    <property type="entry name" value="Ribosomal protein L9 C-domain"/>
    <property type="match status" value="1"/>
</dbReference>
<dbReference type="HOGENOM" id="CLU_1242295_0_0_1"/>
<feature type="domain" description="Ribosomal protein L9" evidence="5">
    <location>
        <begin position="16"/>
        <end position="60"/>
    </location>
</feature>
<evidence type="ECO:0000313" key="7">
    <source>
        <dbReference type="Proteomes" id="UP000009168"/>
    </source>
</evidence>
<reference evidence="7" key="1">
    <citation type="journal article" date="2006" name="PLoS Biol.">
        <title>Macronuclear genome sequence of the ciliate Tetrahymena thermophila, a model eukaryote.</title>
        <authorList>
            <person name="Eisen J.A."/>
            <person name="Coyne R.S."/>
            <person name="Wu M."/>
            <person name="Wu D."/>
            <person name="Thiagarajan M."/>
            <person name="Wortman J.R."/>
            <person name="Badger J.H."/>
            <person name="Ren Q."/>
            <person name="Amedeo P."/>
            <person name="Jones K.M."/>
            <person name="Tallon L.J."/>
            <person name="Delcher A.L."/>
            <person name="Salzberg S.L."/>
            <person name="Silva J.C."/>
            <person name="Haas B.J."/>
            <person name="Majoros W.H."/>
            <person name="Farzad M."/>
            <person name="Carlton J.M."/>
            <person name="Smith R.K. Jr."/>
            <person name="Garg J."/>
            <person name="Pearlman R.E."/>
            <person name="Karrer K.M."/>
            <person name="Sun L."/>
            <person name="Manning G."/>
            <person name="Elde N.C."/>
            <person name="Turkewitz A.P."/>
            <person name="Asai D.J."/>
            <person name="Wilkes D.E."/>
            <person name="Wang Y."/>
            <person name="Cai H."/>
            <person name="Collins K."/>
            <person name="Stewart B.A."/>
            <person name="Lee S.R."/>
            <person name="Wilamowska K."/>
            <person name="Weinberg Z."/>
            <person name="Ruzzo W.L."/>
            <person name="Wloga D."/>
            <person name="Gaertig J."/>
            <person name="Frankel J."/>
            <person name="Tsao C.-C."/>
            <person name="Gorovsky M.A."/>
            <person name="Keeling P.J."/>
            <person name="Waller R.F."/>
            <person name="Patron N.J."/>
            <person name="Cherry J.M."/>
            <person name="Stover N.A."/>
            <person name="Krieger C.J."/>
            <person name="del Toro C."/>
            <person name="Ryder H.F."/>
            <person name="Williamson S.C."/>
            <person name="Barbeau R.A."/>
            <person name="Hamilton E.P."/>
            <person name="Orias E."/>
        </authorList>
    </citation>
    <scope>NUCLEOTIDE SEQUENCE [LARGE SCALE GENOMIC DNA]</scope>
    <source>
        <strain evidence="7">SB210</strain>
    </source>
</reference>
<dbReference type="EMBL" id="GG662372">
    <property type="protein sequence ID" value="EAS05405.1"/>
    <property type="molecule type" value="Genomic_DNA"/>
</dbReference>
<dbReference type="InterPro" id="IPR036791">
    <property type="entry name" value="Ribosomal_bL9_C_sf"/>
</dbReference>
<dbReference type="GeneID" id="7826400"/>
<dbReference type="InterPro" id="IPR009027">
    <property type="entry name" value="Ribosomal_bL9/RNase_H1_N"/>
</dbReference>
<dbReference type="eggNOG" id="ENOG502SSKK">
    <property type="taxonomic scope" value="Eukaryota"/>
</dbReference>
<keyword evidence="8" id="KW-0002">3D-structure</keyword>
<proteinExistence type="evidence at protein level"/>
<evidence type="ECO:0000256" key="1">
    <source>
        <dbReference type="ARBA" id="ARBA00010605"/>
    </source>
</evidence>
<name>Q24C33_TETTS</name>
<dbReference type="OrthoDB" id="5555409at2759"/>
<sequence length="223" mass="26182">MSLVYKVVRNFTRRNIQVLMLEDFPSVGFEGQIVNVKPGYARQALIPRNLAVYNFPGVRERLFPNIRQADIDQKTRYYRDLTNFQNKVDNINLEFFKVPSFANPALLKEEISKKDIIREVQNKFSIELKNENVFLEENIQRFGTYSINVRDFYNAELQRKFEFVMNVQVKQPIIREAREEKETKESKDAKKETKAAETKQAKGKESKSAKEKEDKTKGSKKSK</sequence>
<dbReference type="InterPro" id="IPR036935">
    <property type="entry name" value="Ribosomal_bL9_N_sf"/>
</dbReference>
<evidence type="ECO:0000259" key="5">
    <source>
        <dbReference type="Pfam" id="PF01281"/>
    </source>
</evidence>
<evidence type="ECO:0000256" key="4">
    <source>
        <dbReference type="SAM" id="MobiDB-lite"/>
    </source>
</evidence>
<dbReference type="PANTHER" id="PTHR21368">
    <property type="entry name" value="50S RIBOSOMAL PROTEIN L9"/>
    <property type="match status" value="1"/>
</dbReference>
<dbReference type="InParanoid" id="Q24C33"/>
<dbReference type="InterPro" id="IPR020070">
    <property type="entry name" value="Ribosomal_bL9_N"/>
</dbReference>
<evidence type="ECO:0000256" key="2">
    <source>
        <dbReference type="ARBA" id="ARBA00022980"/>
    </source>
</evidence>
<dbReference type="RefSeq" id="XP_001025650.1">
    <property type="nucleotide sequence ID" value="XM_001025650.3"/>
</dbReference>
<dbReference type="Pfam" id="PF01281">
    <property type="entry name" value="Ribosomal_L9_N"/>
    <property type="match status" value="1"/>
</dbReference>
<protein>
    <submittedName>
        <fullName evidence="6">Ribosomal protein L9, amine-terminal domain protein</fullName>
    </submittedName>
</protein>
<dbReference type="InterPro" id="IPR000244">
    <property type="entry name" value="Ribosomal_bL9"/>
</dbReference>
<keyword evidence="3" id="KW-0687">Ribonucleoprotein</keyword>
<keyword evidence="7" id="KW-1185">Reference proteome</keyword>
<dbReference type="AlphaFoldDB" id="Q24C33"/>
<dbReference type="Gene3D" id="3.10.430.100">
    <property type="entry name" value="Ribosomal protein L9, C-terminal domain"/>
    <property type="match status" value="1"/>
</dbReference>
<reference evidence="8" key="2">
    <citation type="journal article" date="2020" name="Elife">
        <title>Ciliate mitoribosome illuminates evolutionary steps of mitochondrial translation.</title>
        <authorList>
            <person name="Tobiasson V."/>
            <person name="Amunts A."/>
        </authorList>
    </citation>
    <scope>STRUCTURE BY ELECTRON MICROSCOPY (3.70 ANGSTROMS)</scope>
</reference>
<dbReference type="GO" id="GO:1990904">
    <property type="term" value="C:ribonucleoprotein complex"/>
    <property type="evidence" value="ECO:0007669"/>
    <property type="project" value="UniProtKB-KW"/>
</dbReference>
<dbReference type="Proteomes" id="UP000009168">
    <property type="component" value="Unassembled WGS sequence"/>
</dbReference>
<organism evidence="6 7">
    <name type="scientific">Tetrahymena thermophila (strain SB210)</name>
    <dbReference type="NCBI Taxonomy" id="312017"/>
    <lineage>
        <taxon>Eukaryota</taxon>
        <taxon>Sar</taxon>
        <taxon>Alveolata</taxon>
        <taxon>Ciliophora</taxon>
        <taxon>Intramacronucleata</taxon>
        <taxon>Oligohymenophorea</taxon>
        <taxon>Hymenostomatida</taxon>
        <taxon>Tetrahymenina</taxon>
        <taxon>Tetrahymenidae</taxon>
        <taxon>Tetrahymena</taxon>
    </lineage>
</organism>
<dbReference type="Gene3D" id="3.40.5.10">
    <property type="entry name" value="Ribosomal protein L9, N-terminal domain"/>
    <property type="match status" value="1"/>
</dbReference>
<comment type="similarity">
    <text evidence="1">Belongs to the bacterial ribosomal protein bL9 family.</text>
</comment>
<accession>Q24C33</accession>
<feature type="region of interest" description="Disordered" evidence="4">
    <location>
        <begin position="175"/>
        <end position="223"/>
    </location>
</feature>
<evidence type="ECO:0000313" key="6">
    <source>
        <dbReference type="EMBL" id="EAS05405.1"/>
    </source>
</evidence>
<dbReference type="SUPFAM" id="SSF55658">
    <property type="entry name" value="L9 N-domain-like"/>
    <property type="match status" value="1"/>
</dbReference>